<dbReference type="Gene3D" id="1.20.1250.20">
    <property type="entry name" value="MFS general substrate transporter like domains"/>
    <property type="match status" value="1"/>
</dbReference>
<organism evidence="7">
    <name type="scientific">Pyricularia oryzae (strain Y34)</name>
    <name type="common">Rice blast fungus</name>
    <name type="synonym">Magnaporthe oryzae</name>
    <dbReference type="NCBI Taxonomy" id="1143189"/>
    <lineage>
        <taxon>Eukaryota</taxon>
        <taxon>Fungi</taxon>
        <taxon>Dikarya</taxon>
        <taxon>Ascomycota</taxon>
        <taxon>Pezizomycotina</taxon>
        <taxon>Sordariomycetes</taxon>
        <taxon>Sordariomycetidae</taxon>
        <taxon>Magnaporthales</taxon>
        <taxon>Pyriculariaceae</taxon>
        <taxon>Pyricularia</taxon>
    </lineage>
</organism>
<dbReference type="PANTHER" id="PTHR19432">
    <property type="entry name" value="SUGAR TRANSPORTER"/>
    <property type="match status" value="1"/>
</dbReference>
<comment type="subcellular location">
    <subcellularLocation>
        <location evidence="1">Membrane</location>
        <topology evidence="1">Multi-pass membrane protein</topology>
    </subcellularLocation>
</comment>
<name>A0AA97PMQ2_PYRO3</name>
<feature type="transmembrane region" description="Helical" evidence="6">
    <location>
        <begin position="76"/>
        <end position="95"/>
    </location>
</feature>
<evidence type="ECO:0000313" key="7">
    <source>
        <dbReference type="EMBL" id="ELQ40396.1"/>
    </source>
</evidence>
<dbReference type="InterPro" id="IPR036259">
    <property type="entry name" value="MFS_trans_sf"/>
</dbReference>
<sequence>MPEKGLSAQIKSRPGTVYQLYLVQRRFVSSNLQMAASMEERHDDLLMQRMPSEEDEQDFEEVDELIDPKSPEELDILGLLLLTCPSLGLQVYWFLLQSSGTPYLRSLGLDGASISIIWALGPIFGAFVQPILGSLSDEIHHPLCRRKPFMMGGSLLVMLSTLAMACAQELTPDPLATPWQPRALAVVCLVVILLALSAYSVGVRAIVVDNCPPSQQFAAAAWSMRWNVLGSATLSTVGFVAVGRHPDTDPAVTFRTLACVAAVCSAATVGLVCWFAPREATPRFRSPGSFGLRKVLSLCAPGALVRRWRRLPPLTNKVCNIQLLGWCGWFPMLYYMSSYAYETAMLEISSVQATQRGLATKSVETQAKSYPLYASLFFSFGTLSSTLVLTLVNASSCPKITLPRIWFLSQVLATASLLLTFLLCSTHASLALICFMGATWTVTMWVPFALINAELAELRTGVAGVQGLHNMAVSLPQIASALVCAAVLGALRLAGVDGGAVWLLRLAAVPVAWSAWLIWRLDAHTQLSFVFAGRQKGVAQPSLVFFWQKKLLCVPDQPP</sequence>
<dbReference type="PANTHER" id="PTHR19432:SF35">
    <property type="entry name" value="SOLUTE CARRIER FAMILY 45 MEMBER 3 ISOFORM X1"/>
    <property type="match status" value="1"/>
</dbReference>
<evidence type="ECO:0000256" key="2">
    <source>
        <dbReference type="ARBA" id="ARBA00022448"/>
    </source>
</evidence>
<proteinExistence type="predicted"/>
<keyword evidence="3 6" id="KW-0812">Transmembrane</keyword>
<keyword evidence="2" id="KW-0813">Transport</keyword>
<feature type="transmembrane region" description="Helical" evidence="6">
    <location>
        <begin position="107"/>
        <end position="128"/>
    </location>
</feature>
<dbReference type="GO" id="GO:0005886">
    <property type="term" value="C:plasma membrane"/>
    <property type="evidence" value="ECO:0007669"/>
    <property type="project" value="TreeGrafter"/>
</dbReference>
<accession>A0AA97PMQ2</accession>
<dbReference type="EMBL" id="JH792955">
    <property type="protein sequence ID" value="ELQ40396.1"/>
    <property type="molecule type" value="Genomic_DNA"/>
</dbReference>
<feature type="transmembrane region" description="Helical" evidence="6">
    <location>
        <begin position="372"/>
        <end position="393"/>
    </location>
</feature>
<dbReference type="AlphaFoldDB" id="A0AA97PMQ2"/>
<dbReference type="SMR" id="A0AA97PMQ2"/>
<gene>
    <name evidence="7" type="ORF">OOU_Y34scaffold00445g18</name>
</gene>
<feature type="transmembrane region" description="Helical" evidence="6">
    <location>
        <begin position="472"/>
        <end position="494"/>
    </location>
</feature>
<evidence type="ECO:0008006" key="8">
    <source>
        <dbReference type="Google" id="ProtNLM"/>
    </source>
</evidence>
<feature type="transmembrane region" description="Helical" evidence="6">
    <location>
        <begin position="183"/>
        <end position="207"/>
    </location>
</feature>
<protein>
    <recommendedName>
        <fullName evidence="8">General alpha-glucoside permease</fullName>
    </recommendedName>
</protein>
<feature type="transmembrane region" description="Helical" evidence="6">
    <location>
        <begin position="219"/>
        <end position="242"/>
    </location>
</feature>
<feature type="transmembrane region" description="Helical" evidence="6">
    <location>
        <begin position="429"/>
        <end position="451"/>
    </location>
</feature>
<evidence type="ECO:0000256" key="1">
    <source>
        <dbReference type="ARBA" id="ARBA00004141"/>
    </source>
</evidence>
<feature type="transmembrane region" description="Helical" evidence="6">
    <location>
        <begin position="405"/>
        <end position="423"/>
    </location>
</feature>
<reference evidence="7" key="1">
    <citation type="journal article" date="2012" name="PLoS Genet.">
        <title>Comparative analysis of the genomes of two field isolates of the rice blast fungus Magnaporthe oryzae.</title>
        <authorList>
            <person name="Xue M."/>
            <person name="Yang J."/>
            <person name="Li Z."/>
            <person name="Hu S."/>
            <person name="Yao N."/>
            <person name="Dean R.A."/>
            <person name="Zhao W."/>
            <person name="Shen M."/>
            <person name="Zhang H."/>
            <person name="Li C."/>
            <person name="Liu L."/>
            <person name="Cao L."/>
            <person name="Xu X."/>
            <person name="Xing Y."/>
            <person name="Hsiang T."/>
            <person name="Zhang Z."/>
            <person name="Xu J.R."/>
            <person name="Peng Y.L."/>
        </authorList>
    </citation>
    <scope>NUCLEOTIDE SEQUENCE</scope>
    <source>
        <strain evidence="7">Y34</strain>
    </source>
</reference>
<dbReference type="GO" id="GO:0008506">
    <property type="term" value="F:sucrose:proton symporter activity"/>
    <property type="evidence" value="ECO:0007669"/>
    <property type="project" value="TreeGrafter"/>
</dbReference>
<keyword evidence="5 6" id="KW-0472">Membrane</keyword>
<evidence type="ECO:0000256" key="6">
    <source>
        <dbReference type="SAM" id="Phobius"/>
    </source>
</evidence>
<evidence type="ECO:0000256" key="5">
    <source>
        <dbReference type="ARBA" id="ARBA00023136"/>
    </source>
</evidence>
<feature type="transmembrane region" description="Helical" evidence="6">
    <location>
        <begin position="254"/>
        <end position="276"/>
    </location>
</feature>
<dbReference type="Pfam" id="PF13347">
    <property type="entry name" value="MFS_2"/>
    <property type="match status" value="1"/>
</dbReference>
<dbReference type="SUPFAM" id="SSF103473">
    <property type="entry name" value="MFS general substrate transporter"/>
    <property type="match status" value="1"/>
</dbReference>
<dbReference type="Proteomes" id="UP000011086">
    <property type="component" value="Unassembled WGS sequence"/>
</dbReference>
<feature type="transmembrane region" description="Helical" evidence="6">
    <location>
        <begin position="500"/>
        <end position="519"/>
    </location>
</feature>
<evidence type="ECO:0000256" key="4">
    <source>
        <dbReference type="ARBA" id="ARBA00022989"/>
    </source>
</evidence>
<keyword evidence="4 6" id="KW-1133">Transmembrane helix</keyword>
<evidence type="ECO:0000256" key="3">
    <source>
        <dbReference type="ARBA" id="ARBA00022692"/>
    </source>
</evidence>
<feature type="transmembrane region" description="Helical" evidence="6">
    <location>
        <begin position="149"/>
        <end position="171"/>
    </location>
</feature>